<evidence type="ECO:0000256" key="8">
    <source>
        <dbReference type="ARBA" id="ARBA00022884"/>
    </source>
</evidence>
<dbReference type="InterPro" id="IPR057286">
    <property type="entry name" value="PUA_NSUN2"/>
</dbReference>
<dbReference type="EMBL" id="MRZV01002452">
    <property type="protein sequence ID" value="PIK33663.1"/>
    <property type="molecule type" value="Genomic_DNA"/>
</dbReference>
<dbReference type="InterPro" id="IPR023270">
    <property type="entry name" value="RCMT_NCL1"/>
</dbReference>
<dbReference type="PANTHER" id="PTHR22808:SF1">
    <property type="entry name" value="RNA CYTOSINE-C(5)-METHYLTRANSFERASE NSUN2-RELATED"/>
    <property type="match status" value="1"/>
</dbReference>
<dbReference type="Pfam" id="PF01189">
    <property type="entry name" value="Methyltr_RsmB-F"/>
    <property type="match status" value="1"/>
</dbReference>
<keyword evidence="4 10" id="KW-0489">Methyltransferase</keyword>
<dbReference type="PANTHER" id="PTHR22808">
    <property type="entry name" value="NCL1 YEAST -RELATED NOL1/NOP2/FMU SUN DOMAIN-CONTAINING"/>
    <property type="match status" value="1"/>
</dbReference>
<evidence type="ECO:0000256" key="3">
    <source>
        <dbReference type="ARBA" id="ARBA00022555"/>
    </source>
</evidence>
<sequence>MYLSAIGNLWPNGMAKNSGWGEKQDRRGYAEIIKENKTFENYYKEQNIIPIEEWEAFMSALKKPLPATFRITGFRGQAEQVLEFVKGNYINNLVTKTQDGDVIDKPYPLPWGHRVGAGEHDPALLLDVKSDHLVLDMCAAPGSKTAQIIEALHADESDKQPAKRLNSPCCMVVNHDARFFPKLFFDRPDGKKEQLMYDRILCDVPCSGDGTMRKNTMIWKQWAQTSAISLHNLQKQILHRGTELLAVGGKLVYSTCSFNPIENEAVVSSVLIASEGALQLADVSGLLPGLKRRSGLKSWKVINETPQEYAKPEDVPDKKKRRYIESMWPPSEEDAERINLHRCVRIVPHDQNSGGFFVAVLEKVKRLPNEKEPIVKTVTEIQRTEDNTVSADSTEVTVKDTDVIENAATSSVDEDIADTISTEDAVTSVTPTDDASTEGISEPPQKKVKTEKVTLILSKKTPLITLMVMGAVAGDKMLTRSFGGKKRNLYYTNKRVKQIILTNQQKLKVINSGIKTLCRSDAEGVDCSFRLSQEGIISIFPFMSDRKVLVEQSDVIKLMSTECPFDYTFSEKMQTQLKTFGQGSIVFVCDPEISDLSQASSKSLIIVGWKGKTSVRSYLDKNSRQHYLRMCGGDVSQSDALSEKQPLETISRDASGDGPEQDDRTAQEKFAGSANSEEKKKTNKNDETLKEADQGGLSTIKAEEGQVGASDPSEATPVETN</sequence>
<reference evidence="13 14" key="1">
    <citation type="journal article" date="2017" name="PLoS Biol.">
        <title>The sea cucumber genome provides insights into morphological evolution and visceral regeneration.</title>
        <authorList>
            <person name="Zhang X."/>
            <person name="Sun L."/>
            <person name="Yuan J."/>
            <person name="Sun Y."/>
            <person name="Gao Y."/>
            <person name="Zhang L."/>
            <person name="Li S."/>
            <person name="Dai H."/>
            <person name="Hamel J.F."/>
            <person name="Liu C."/>
            <person name="Yu Y."/>
            <person name="Liu S."/>
            <person name="Lin W."/>
            <person name="Guo K."/>
            <person name="Jin S."/>
            <person name="Xu P."/>
            <person name="Storey K.B."/>
            <person name="Huan P."/>
            <person name="Zhang T."/>
            <person name="Zhou Y."/>
            <person name="Zhang J."/>
            <person name="Lin C."/>
            <person name="Li X."/>
            <person name="Xing L."/>
            <person name="Huo D."/>
            <person name="Sun M."/>
            <person name="Wang L."/>
            <person name="Mercier A."/>
            <person name="Li F."/>
            <person name="Yang H."/>
            <person name="Xiang J."/>
        </authorList>
    </citation>
    <scope>NUCLEOTIDE SEQUENCE [LARGE SCALE GENOMIC DNA]</scope>
    <source>
        <strain evidence="13">Shaxun</strain>
        <tissue evidence="13">Muscle</tissue>
    </source>
</reference>
<feature type="region of interest" description="Disordered" evidence="11">
    <location>
        <begin position="638"/>
        <end position="721"/>
    </location>
</feature>
<name>A0A2G8JD49_STIJA</name>
<dbReference type="InterPro" id="IPR023267">
    <property type="entry name" value="RCMT"/>
</dbReference>
<keyword evidence="14" id="KW-1185">Reference proteome</keyword>
<evidence type="ECO:0000313" key="14">
    <source>
        <dbReference type="Proteomes" id="UP000230750"/>
    </source>
</evidence>
<dbReference type="SUPFAM" id="SSF53335">
    <property type="entry name" value="S-adenosyl-L-methionine-dependent methyltransferases"/>
    <property type="match status" value="1"/>
</dbReference>
<keyword evidence="7" id="KW-0819">tRNA processing</keyword>
<dbReference type="InterPro" id="IPR001678">
    <property type="entry name" value="MeTrfase_RsmB-F_NOP2_dom"/>
</dbReference>
<evidence type="ECO:0000259" key="12">
    <source>
        <dbReference type="PROSITE" id="PS51686"/>
    </source>
</evidence>
<dbReference type="Pfam" id="PF25376">
    <property type="entry name" value="Pre-PUA_NSUN2"/>
    <property type="match status" value="1"/>
</dbReference>
<dbReference type="AlphaFoldDB" id="A0A2G8JD49"/>
<dbReference type="OrthoDB" id="6093671at2759"/>
<evidence type="ECO:0000256" key="7">
    <source>
        <dbReference type="ARBA" id="ARBA00022694"/>
    </source>
</evidence>
<keyword evidence="9" id="KW-0539">Nucleus</keyword>
<feature type="binding site" evidence="10">
    <location>
        <position position="203"/>
    </location>
    <ligand>
        <name>S-adenosyl-L-methionine</name>
        <dbReference type="ChEBI" id="CHEBI:59789"/>
    </ligand>
</feature>
<feature type="binding site" evidence="10">
    <location>
        <begin position="138"/>
        <end position="144"/>
    </location>
    <ligand>
        <name>S-adenosyl-L-methionine</name>
        <dbReference type="ChEBI" id="CHEBI:59789"/>
    </ligand>
</feature>
<keyword evidence="6 10" id="KW-0949">S-adenosyl-L-methionine</keyword>
<comment type="subcellular location">
    <subcellularLocation>
        <location evidence="1">Nucleus</location>
    </subcellularLocation>
</comment>
<evidence type="ECO:0000256" key="10">
    <source>
        <dbReference type="PROSITE-ProRule" id="PRU01023"/>
    </source>
</evidence>
<evidence type="ECO:0000256" key="2">
    <source>
        <dbReference type="ARBA" id="ARBA00012629"/>
    </source>
</evidence>
<dbReference type="PRINTS" id="PR02008">
    <property type="entry name" value="RCMTFAMILY"/>
</dbReference>
<evidence type="ECO:0000256" key="4">
    <source>
        <dbReference type="ARBA" id="ARBA00022603"/>
    </source>
</evidence>
<comment type="caution">
    <text evidence="10">Lacks conserved residue(s) required for the propagation of feature annotation.</text>
</comment>
<evidence type="ECO:0000256" key="1">
    <source>
        <dbReference type="ARBA" id="ARBA00004123"/>
    </source>
</evidence>
<dbReference type="STRING" id="307972.A0A2G8JD49"/>
<dbReference type="InterPro" id="IPR049560">
    <property type="entry name" value="MeTrfase_RsmB-F_NOP2_cat"/>
</dbReference>
<accession>A0A2G8JD49</accession>
<feature type="domain" description="SAM-dependent MTase RsmB/NOP-type" evidence="12">
    <location>
        <begin position="122"/>
        <end position="364"/>
    </location>
</feature>
<evidence type="ECO:0000256" key="6">
    <source>
        <dbReference type="ARBA" id="ARBA00022691"/>
    </source>
</evidence>
<dbReference type="InterPro" id="IPR029063">
    <property type="entry name" value="SAM-dependent_MTases_sf"/>
</dbReference>
<feature type="active site" description="Nucleophile" evidence="10">
    <location>
        <position position="256"/>
    </location>
</feature>
<dbReference type="Pfam" id="PF25378">
    <property type="entry name" value="PUA_NSUN2"/>
    <property type="match status" value="1"/>
</dbReference>
<dbReference type="GO" id="GO:0005634">
    <property type="term" value="C:nucleus"/>
    <property type="evidence" value="ECO:0007669"/>
    <property type="project" value="UniProtKB-SubCell"/>
</dbReference>
<evidence type="ECO:0000256" key="11">
    <source>
        <dbReference type="SAM" id="MobiDB-lite"/>
    </source>
</evidence>
<feature type="region of interest" description="Disordered" evidence="11">
    <location>
        <begin position="426"/>
        <end position="445"/>
    </location>
</feature>
<dbReference type="Gene3D" id="3.40.50.150">
    <property type="entry name" value="Vaccinia Virus protein VP39"/>
    <property type="match status" value="1"/>
</dbReference>
<evidence type="ECO:0000256" key="9">
    <source>
        <dbReference type="ARBA" id="ARBA00023242"/>
    </source>
</evidence>
<dbReference type="PROSITE" id="PS51686">
    <property type="entry name" value="SAM_MT_RSMB_NOP"/>
    <property type="match status" value="1"/>
</dbReference>
<dbReference type="GO" id="GO:0030488">
    <property type="term" value="P:tRNA methylation"/>
    <property type="evidence" value="ECO:0007669"/>
    <property type="project" value="TreeGrafter"/>
</dbReference>
<keyword evidence="3" id="KW-0820">tRNA-binding</keyword>
<keyword evidence="8 10" id="KW-0694">RNA-binding</keyword>
<keyword evidence="5 10" id="KW-0808">Transferase</keyword>
<dbReference type="GO" id="GO:0016428">
    <property type="term" value="F:tRNA (cytidine-5-)-methyltransferase activity"/>
    <property type="evidence" value="ECO:0007669"/>
    <property type="project" value="InterPro"/>
</dbReference>
<comment type="caution">
    <text evidence="13">The sequence shown here is derived from an EMBL/GenBank/DDBJ whole genome shotgun (WGS) entry which is preliminary data.</text>
</comment>
<proteinExistence type="inferred from homology"/>
<organism evidence="13 14">
    <name type="scientific">Stichopus japonicus</name>
    <name type="common">Sea cucumber</name>
    <dbReference type="NCBI Taxonomy" id="307972"/>
    <lineage>
        <taxon>Eukaryota</taxon>
        <taxon>Metazoa</taxon>
        <taxon>Echinodermata</taxon>
        <taxon>Eleutherozoa</taxon>
        <taxon>Echinozoa</taxon>
        <taxon>Holothuroidea</taxon>
        <taxon>Aspidochirotacea</taxon>
        <taxon>Aspidochirotida</taxon>
        <taxon>Stichopodidae</taxon>
        <taxon>Apostichopus</taxon>
    </lineage>
</organism>
<comment type="similarity">
    <text evidence="10">Belongs to the class I-like SAM-binding methyltransferase superfamily. RsmB/NOP family.</text>
</comment>
<evidence type="ECO:0000313" key="13">
    <source>
        <dbReference type="EMBL" id="PIK33663.1"/>
    </source>
</evidence>
<feature type="compositionally biased region" description="Basic and acidic residues" evidence="11">
    <location>
        <begin position="676"/>
        <end position="693"/>
    </location>
</feature>
<dbReference type="PRINTS" id="PR02011">
    <property type="entry name" value="RCMTNCL1"/>
</dbReference>
<dbReference type="GO" id="GO:0005737">
    <property type="term" value="C:cytoplasm"/>
    <property type="evidence" value="ECO:0007669"/>
    <property type="project" value="TreeGrafter"/>
</dbReference>
<feature type="compositionally biased region" description="Basic and acidic residues" evidence="11">
    <location>
        <begin position="641"/>
        <end position="667"/>
    </location>
</feature>
<protein>
    <recommendedName>
        <fullName evidence="2">tRNA (cytosine(34)-C(5))-methyltransferase</fullName>
        <ecNumber evidence="2">2.1.1.203</ecNumber>
    </recommendedName>
</protein>
<dbReference type="GO" id="GO:0000049">
    <property type="term" value="F:tRNA binding"/>
    <property type="evidence" value="ECO:0007669"/>
    <property type="project" value="UniProtKB-KW"/>
</dbReference>
<dbReference type="InterPro" id="IPR057285">
    <property type="entry name" value="Pre-PUA_NSUN2"/>
</dbReference>
<dbReference type="EC" id="2.1.1.203" evidence="2"/>
<gene>
    <name evidence="13" type="ORF">BSL78_29520</name>
</gene>
<dbReference type="Proteomes" id="UP000230750">
    <property type="component" value="Unassembled WGS sequence"/>
</dbReference>
<evidence type="ECO:0000256" key="5">
    <source>
        <dbReference type="ARBA" id="ARBA00022679"/>
    </source>
</evidence>